<reference evidence="10" key="1">
    <citation type="submission" date="2023-07" db="EMBL/GenBank/DDBJ databases">
        <title>30 novel species of actinomycetes from the DSMZ collection.</title>
        <authorList>
            <person name="Nouioui I."/>
        </authorList>
    </citation>
    <scope>NUCLEOTIDE SEQUENCE [LARGE SCALE GENOMIC DNA]</scope>
    <source>
        <strain evidence="10">DSM 45834</strain>
    </source>
</reference>
<evidence type="ECO:0000256" key="6">
    <source>
        <dbReference type="ARBA" id="ARBA00023136"/>
    </source>
</evidence>
<keyword evidence="10" id="KW-1185">Reference proteome</keyword>
<proteinExistence type="inferred from homology"/>
<dbReference type="RefSeq" id="WP_311559019.1">
    <property type="nucleotide sequence ID" value="NZ_JAVREJ010000019.1"/>
</dbReference>
<evidence type="ECO:0000256" key="4">
    <source>
        <dbReference type="ARBA" id="ARBA00022692"/>
    </source>
</evidence>
<comment type="similarity">
    <text evidence="2">Belongs to the DedA family.</text>
</comment>
<feature type="transmembrane region" description="Helical" evidence="7">
    <location>
        <begin position="35"/>
        <end position="56"/>
    </location>
</feature>
<dbReference type="PANTHER" id="PTHR42709:SF6">
    <property type="entry name" value="UNDECAPRENYL PHOSPHATE TRANSPORTER A"/>
    <property type="match status" value="1"/>
</dbReference>
<protein>
    <submittedName>
        <fullName evidence="9">VTT domain-containing protein</fullName>
    </submittedName>
</protein>
<dbReference type="Proteomes" id="UP001183202">
    <property type="component" value="Unassembled WGS sequence"/>
</dbReference>
<evidence type="ECO:0000256" key="1">
    <source>
        <dbReference type="ARBA" id="ARBA00004651"/>
    </source>
</evidence>
<evidence type="ECO:0000256" key="7">
    <source>
        <dbReference type="SAM" id="Phobius"/>
    </source>
</evidence>
<evidence type="ECO:0000256" key="3">
    <source>
        <dbReference type="ARBA" id="ARBA00022475"/>
    </source>
</evidence>
<comment type="subcellular location">
    <subcellularLocation>
        <location evidence="1">Cell membrane</location>
        <topology evidence="1">Multi-pass membrane protein</topology>
    </subcellularLocation>
</comment>
<evidence type="ECO:0000256" key="2">
    <source>
        <dbReference type="ARBA" id="ARBA00010792"/>
    </source>
</evidence>
<sequence>MRLPVTPIAAYLLVLGWASIPFAPAEPVLVGAGSYAAIGALHLPFVIAAAATGSLASDLAKYAIGRAAGPAMLERLSRRESGARAVEWIESRARRIGPAVIVPSYFVPFGVVAATLLCGALRMRLGPVIVSSTVGAALWSAMFVLLGYAGGAVTHNPLTGALLALPIALAIGALLSRVATARTPG</sequence>
<dbReference type="PANTHER" id="PTHR42709">
    <property type="entry name" value="ALKALINE PHOSPHATASE LIKE PROTEIN"/>
    <property type="match status" value="1"/>
</dbReference>
<keyword evidence="5 7" id="KW-1133">Transmembrane helix</keyword>
<feature type="domain" description="VTT" evidence="8">
    <location>
        <begin position="26"/>
        <end position="148"/>
    </location>
</feature>
<keyword evidence="3" id="KW-1003">Cell membrane</keyword>
<accession>A0ABU2NEY4</accession>
<feature type="transmembrane region" description="Helical" evidence="7">
    <location>
        <begin position="100"/>
        <end position="122"/>
    </location>
</feature>
<dbReference type="EMBL" id="JAVREJ010000019">
    <property type="protein sequence ID" value="MDT0352511.1"/>
    <property type="molecule type" value="Genomic_DNA"/>
</dbReference>
<evidence type="ECO:0000259" key="8">
    <source>
        <dbReference type="Pfam" id="PF09335"/>
    </source>
</evidence>
<evidence type="ECO:0000313" key="10">
    <source>
        <dbReference type="Proteomes" id="UP001183202"/>
    </source>
</evidence>
<evidence type="ECO:0000256" key="5">
    <source>
        <dbReference type="ARBA" id="ARBA00022989"/>
    </source>
</evidence>
<comment type="caution">
    <text evidence="9">The sequence shown here is derived from an EMBL/GenBank/DDBJ whole genome shotgun (WGS) entry which is preliminary data.</text>
</comment>
<dbReference type="InterPro" id="IPR051311">
    <property type="entry name" value="DedA_domain"/>
</dbReference>
<gene>
    <name evidence="9" type="ORF">RM445_23565</name>
</gene>
<evidence type="ECO:0000313" key="9">
    <source>
        <dbReference type="EMBL" id="MDT0352511.1"/>
    </source>
</evidence>
<name>A0ABU2NEY4_9PSEU</name>
<feature type="transmembrane region" description="Helical" evidence="7">
    <location>
        <begin position="128"/>
        <end position="149"/>
    </location>
</feature>
<keyword evidence="6 7" id="KW-0472">Membrane</keyword>
<organism evidence="9 10">
    <name type="scientific">Pseudonocardia charpentierae</name>
    <dbReference type="NCBI Taxonomy" id="3075545"/>
    <lineage>
        <taxon>Bacteria</taxon>
        <taxon>Bacillati</taxon>
        <taxon>Actinomycetota</taxon>
        <taxon>Actinomycetes</taxon>
        <taxon>Pseudonocardiales</taxon>
        <taxon>Pseudonocardiaceae</taxon>
        <taxon>Pseudonocardia</taxon>
    </lineage>
</organism>
<dbReference type="InterPro" id="IPR032816">
    <property type="entry name" value="VTT_dom"/>
</dbReference>
<keyword evidence="4 7" id="KW-0812">Transmembrane</keyword>
<dbReference type="Pfam" id="PF09335">
    <property type="entry name" value="VTT_dom"/>
    <property type="match status" value="1"/>
</dbReference>
<feature type="transmembrane region" description="Helical" evidence="7">
    <location>
        <begin position="161"/>
        <end position="179"/>
    </location>
</feature>